<accession>A0AAE3FT79</accession>
<comment type="caution">
    <text evidence="2">The sequence shown here is derived from an EMBL/GenBank/DDBJ whole genome shotgun (WGS) entry which is preliminary data.</text>
</comment>
<feature type="domain" description="DUF8014" evidence="1">
    <location>
        <begin position="5"/>
        <end position="57"/>
    </location>
</feature>
<dbReference type="InterPro" id="IPR058327">
    <property type="entry name" value="DUF8014"/>
</dbReference>
<dbReference type="AlphaFoldDB" id="A0AAE3FT79"/>
<reference evidence="2 3" key="1">
    <citation type="journal article" date="2022" name="Syst. Appl. Microbiol.">
        <title>Natronocalculus amylovorans gen. nov., sp. nov., and Natranaeroarchaeum aerophilus sp. nov., dominant culturable amylolytic natronoarchaea from hypersaline soda lakes in southwestern Siberia.</title>
        <authorList>
            <person name="Sorokin D.Y."/>
            <person name="Elcheninov A.G."/>
            <person name="Khizhniak T.V."/>
            <person name="Koenen M."/>
            <person name="Bale N.J."/>
            <person name="Damste J.S.S."/>
            <person name="Kublanov I.V."/>
        </authorList>
    </citation>
    <scope>NUCLEOTIDE SEQUENCE [LARGE SCALE GENOMIC DNA]</scope>
    <source>
        <strain evidence="2 3">AArc-St1-1</strain>
    </source>
</reference>
<protein>
    <recommendedName>
        <fullName evidence="1">DUF8014 domain-containing protein</fullName>
    </recommendedName>
</protein>
<name>A0AAE3FT79_9EURY</name>
<evidence type="ECO:0000313" key="3">
    <source>
        <dbReference type="Proteomes" id="UP001202674"/>
    </source>
</evidence>
<sequence>MAPPDECTEDDCERPGAVVLHIPWADNRVVCSAHARVLARQDGVVADPLDEAAENWR</sequence>
<dbReference type="EMBL" id="JAKRVY010000008">
    <property type="protein sequence ID" value="MCL9814610.1"/>
    <property type="molecule type" value="Genomic_DNA"/>
</dbReference>
<keyword evidence="3" id="KW-1185">Reference proteome</keyword>
<evidence type="ECO:0000313" key="2">
    <source>
        <dbReference type="EMBL" id="MCL9814610.1"/>
    </source>
</evidence>
<proteinExistence type="predicted"/>
<dbReference type="Proteomes" id="UP001202674">
    <property type="component" value="Unassembled WGS sequence"/>
</dbReference>
<gene>
    <name evidence="2" type="ORF">AArcSt11_13205</name>
</gene>
<evidence type="ECO:0000259" key="1">
    <source>
        <dbReference type="Pfam" id="PF26046"/>
    </source>
</evidence>
<dbReference type="Pfam" id="PF26046">
    <property type="entry name" value="DUF8014"/>
    <property type="match status" value="1"/>
</dbReference>
<organism evidence="2 3">
    <name type="scientific">Natranaeroarchaeum aerophilus</name>
    <dbReference type="NCBI Taxonomy" id="2917711"/>
    <lineage>
        <taxon>Archaea</taxon>
        <taxon>Methanobacteriati</taxon>
        <taxon>Methanobacteriota</taxon>
        <taxon>Stenosarchaea group</taxon>
        <taxon>Halobacteria</taxon>
        <taxon>Halobacteriales</taxon>
        <taxon>Natronoarchaeaceae</taxon>
        <taxon>Natranaeroarchaeum</taxon>
    </lineage>
</organism>
<dbReference type="RefSeq" id="WP_250597737.1">
    <property type="nucleotide sequence ID" value="NZ_JAKRVY010000008.1"/>
</dbReference>